<dbReference type="Gene3D" id="3.40.50.12370">
    <property type="match status" value="1"/>
</dbReference>
<protein>
    <submittedName>
        <fullName evidence="3">Universal stress protein UspA</fullName>
    </submittedName>
</protein>
<dbReference type="RefSeq" id="WP_058900652.1">
    <property type="nucleotide sequence ID" value="NZ_CP013068.1"/>
</dbReference>
<gene>
    <name evidence="3" type="ORF">APZ00_09895</name>
</gene>
<dbReference type="PRINTS" id="PR01438">
    <property type="entry name" value="UNVRSLSTRESS"/>
</dbReference>
<evidence type="ECO:0000259" key="2">
    <source>
        <dbReference type="Pfam" id="PF00582"/>
    </source>
</evidence>
<organism evidence="3 4">
    <name type="scientific">Pannonibacter phragmitetus</name>
    <dbReference type="NCBI Taxonomy" id="121719"/>
    <lineage>
        <taxon>Bacteria</taxon>
        <taxon>Pseudomonadati</taxon>
        <taxon>Pseudomonadota</taxon>
        <taxon>Alphaproteobacteria</taxon>
        <taxon>Hyphomicrobiales</taxon>
        <taxon>Stappiaceae</taxon>
        <taxon>Pannonibacter</taxon>
    </lineage>
</organism>
<feature type="domain" description="UspA" evidence="2">
    <location>
        <begin position="165"/>
        <end position="284"/>
    </location>
</feature>
<evidence type="ECO:0000313" key="4">
    <source>
        <dbReference type="Proteomes" id="UP000064921"/>
    </source>
</evidence>
<dbReference type="SUPFAM" id="SSF52402">
    <property type="entry name" value="Adenine nucleotide alpha hydrolases-like"/>
    <property type="match status" value="2"/>
</dbReference>
<accession>A0A0U3FUH0</accession>
<name>A0A0U3FUH0_9HYPH</name>
<dbReference type="InterPro" id="IPR006016">
    <property type="entry name" value="UspA"/>
</dbReference>
<dbReference type="Pfam" id="PF00582">
    <property type="entry name" value="Usp"/>
    <property type="match status" value="2"/>
</dbReference>
<evidence type="ECO:0000313" key="3">
    <source>
        <dbReference type="EMBL" id="ALV29998.1"/>
    </source>
</evidence>
<sequence>MTARTIIALLDASVYAPSVCEHAVWAASRLGLPVDLVHVLVRKAVHSADYSGSIALGARTALLSELARLDEERARVAHEHGRAILDDAEALVRERGVAAVSSRLRHGEVVEAVTGIEAGAELIVAGKRGEAADFETLHLGSNLERLARSVSRPLLVAARSFRPVEKVLVAFDGGPSVVKAVDYIARSPLFSGLHIHLLMAGEPNTAQKASLSSAEDKLKSAGFDVLTGIVPGDPEPVISSNVEHNGIGLLVMGAYGHSRLRSLIIGSTTTQMLRSCKVPVLLFR</sequence>
<dbReference type="CDD" id="cd00293">
    <property type="entry name" value="USP-like"/>
    <property type="match status" value="2"/>
</dbReference>
<dbReference type="EMBL" id="CP013068">
    <property type="protein sequence ID" value="ALV29998.1"/>
    <property type="molecule type" value="Genomic_DNA"/>
</dbReference>
<dbReference type="InterPro" id="IPR006015">
    <property type="entry name" value="Universal_stress_UspA"/>
</dbReference>
<keyword evidence="4" id="KW-1185">Reference proteome</keyword>
<dbReference type="Proteomes" id="UP000064921">
    <property type="component" value="Chromosome"/>
</dbReference>
<feature type="domain" description="UspA" evidence="2">
    <location>
        <begin position="4"/>
        <end position="156"/>
    </location>
</feature>
<dbReference type="STRING" id="121719.APZ00_09895"/>
<reference evidence="3 4" key="1">
    <citation type="submission" date="2015-10" db="EMBL/GenBank/DDBJ databases">
        <title>The world's first case of liver abscess caused by Pannonibacter phragmitetus.</title>
        <authorList>
            <person name="Ming D."/>
            <person name="Wang M."/>
            <person name="Zhou Y."/>
            <person name="Jiang T."/>
            <person name="Hu S."/>
        </authorList>
    </citation>
    <scope>NUCLEOTIDE SEQUENCE [LARGE SCALE GENOMIC DNA]</scope>
    <source>
        <strain evidence="3 4">31801</strain>
    </source>
</reference>
<dbReference type="KEGG" id="pphr:APZ00_09895"/>
<dbReference type="PANTHER" id="PTHR46268:SF6">
    <property type="entry name" value="UNIVERSAL STRESS PROTEIN UP12"/>
    <property type="match status" value="1"/>
</dbReference>
<dbReference type="AlphaFoldDB" id="A0A0U3FUH0"/>
<comment type="similarity">
    <text evidence="1">Belongs to the universal stress protein A family.</text>
</comment>
<dbReference type="PANTHER" id="PTHR46268">
    <property type="entry name" value="STRESS RESPONSE PROTEIN NHAX"/>
    <property type="match status" value="1"/>
</dbReference>
<proteinExistence type="inferred from homology"/>
<evidence type="ECO:0000256" key="1">
    <source>
        <dbReference type="ARBA" id="ARBA00008791"/>
    </source>
</evidence>